<dbReference type="EMBL" id="VSRR010058405">
    <property type="protein sequence ID" value="MPC81919.1"/>
    <property type="molecule type" value="Genomic_DNA"/>
</dbReference>
<proteinExistence type="predicted"/>
<evidence type="ECO:0000313" key="1">
    <source>
        <dbReference type="EMBL" id="MPC81919.1"/>
    </source>
</evidence>
<dbReference type="Proteomes" id="UP000324222">
    <property type="component" value="Unassembled WGS sequence"/>
</dbReference>
<dbReference type="AlphaFoldDB" id="A0A5B7IJ41"/>
<keyword evidence="2" id="KW-1185">Reference proteome</keyword>
<sequence length="38" mass="4277">MVHTFTAELGKERYACKGKSAKGNEILRKQDPLELQVS</sequence>
<reference evidence="1 2" key="1">
    <citation type="submission" date="2019-05" db="EMBL/GenBank/DDBJ databases">
        <title>Another draft genome of Portunus trituberculatus and its Hox gene families provides insights of decapod evolution.</title>
        <authorList>
            <person name="Jeong J.-H."/>
            <person name="Song I."/>
            <person name="Kim S."/>
            <person name="Choi T."/>
            <person name="Kim D."/>
            <person name="Ryu S."/>
            <person name="Kim W."/>
        </authorList>
    </citation>
    <scope>NUCLEOTIDE SEQUENCE [LARGE SCALE GENOMIC DNA]</scope>
    <source>
        <tissue evidence="1">Muscle</tissue>
    </source>
</reference>
<protein>
    <submittedName>
        <fullName evidence="1">Uncharacterized protein</fullName>
    </submittedName>
</protein>
<organism evidence="1 2">
    <name type="scientific">Portunus trituberculatus</name>
    <name type="common">Swimming crab</name>
    <name type="synonym">Neptunus trituberculatus</name>
    <dbReference type="NCBI Taxonomy" id="210409"/>
    <lineage>
        <taxon>Eukaryota</taxon>
        <taxon>Metazoa</taxon>
        <taxon>Ecdysozoa</taxon>
        <taxon>Arthropoda</taxon>
        <taxon>Crustacea</taxon>
        <taxon>Multicrustacea</taxon>
        <taxon>Malacostraca</taxon>
        <taxon>Eumalacostraca</taxon>
        <taxon>Eucarida</taxon>
        <taxon>Decapoda</taxon>
        <taxon>Pleocyemata</taxon>
        <taxon>Brachyura</taxon>
        <taxon>Eubrachyura</taxon>
        <taxon>Portunoidea</taxon>
        <taxon>Portunidae</taxon>
        <taxon>Portuninae</taxon>
        <taxon>Portunus</taxon>
    </lineage>
</organism>
<accession>A0A5B7IJ41</accession>
<name>A0A5B7IJ41_PORTR</name>
<comment type="caution">
    <text evidence="1">The sequence shown here is derived from an EMBL/GenBank/DDBJ whole genome shotgun (WGS) entry which is preliminary data.</text>
</comment>
<evidence type="ECO:0000313" key="2">
    <source>
        <dbReference type="Proteomes" id="UP000324222"/>
    </source>
</evidence>
<gene>
    <name evidence="1" type="ORF">E2C01_076559</name>
</gene>